<feature type="transmembrane region" description="Helical" evidence="5">
    <location>
        <begin position="50"/>
        <end position="68"/>
    </location>
</feature>
<reference evidence="7 8" key="1">
    <citation type="submission" date="2018-03" db="EMBL/GenBank/DDBJ databases">
        <title>Genomic Encyclopedia of Archaeal and Bacterial Type Strains, Phase II (KMG-II): from individual species to whole genera.</title>
        <authorList>
            <person name="Goeker M."/>
        </authorList>
    </citation>
    <scope>NUCLEOTIDE SEQUENCE [LARGE SCALE GENOMIC DNA]</scope>
    <source>
        <strain evidence="7 8">DSM 44720</strain>
    </source>
</reference>
<dbReference type="OrthoDB" id="9787732at2"/>
<comment type="caution">
    <text evidence="7">The sequence shown here is derived from an EMBL/GenBank/DDBJ whole genome shotgun (WGS) entry which is preliminary data.</text>
</comment>
<name>A0A2T0TFJ9_9PSEU</name>
<evidence type="ECO:0000256" key="2">
    <source>
        <dbReference type="ARBA" id="ARBA00022692"/>
    </source>
</evidence>
<dbReference type="EMBL" id="PVTF01000002">
    <property type="protein sequence ID" value="PRY44446.1"/>
    <property type="molecule type" value="Genomic_DNA"/>
</dbReference>
<feature type="transmembrane region" description="Helical" evidence="5">
    <location>
        <begin position="107"/>
        <end position="127"/>
    </location>
</feature>
<comment type="subcellular location">
    <subcellularLocation>
        <location evidence="1">Membrane</location>
        <topology evidence="1">Multi-pass membrane protein</topology>
    </subcellularLocation>
</comment>
<keyword evidence="8" id="KW-1185">Reference proteome</keyword>
<feature type="transmembrane region" description="Helical" evidence="5">
    <location>
        <begin position="20"/>
        <end position="41"/>
    </location>
</feature>
<dbReference type="Pfam" id="PF06271">
    <property type="entry name" value="RDD"/>
    <property type="match status" value="1"/>
</dbReference>
<sequence>MAEGETVVLRRYAQYVLDQLLVMVATVSATLWGAAAAYSLVRIGVPGKVLYLPLVLLAAVPLLGTMWAEVWVPHRQGGATPGMRRLGLRIVRTDGGEPSLRDYLVRWLLFAVDGLFLCLVGVVLIAVTPRHQRFGDLVARTVVVRERKTRLVPED</sequence>
<evidence type="ECO:0000313" key="8">
    <source>
        <dbReference type="Proteomes" id="UP000239494"/>
    </source>
</evidence>
<accession>A0A2T0TFJ9</accession>
<evidence type="ECO:0000259" key="6">
    <source>
        <dbReference type="Pfam" id="PF06271"/>
    </source>
</evidence>
<dbReference type="AlphaFoldDB" id="A0A2T0TFJ9"/>
<dbReference type="Proteomes" id="UP000239494">
    <property type="component" value="Unassembled WGS sequence"/>
</dbReference>
<proteinExistence type="predicted"/>
<organism evidence="7 8">
    <name type="scientific">Umezawaea tangerina</name>
    <dbReference type="NCBI Taxonomy" id="84725"/>
    <lineage>
        <taxon>Bacteria</taxon>
        <taxon>Bacillati</taxon>
        <taxon>Actinomycetota</taxon>
        <taxon>Actinomycetes</taxon>
        <taxon>Pseudonocardiales</taxon>
        <taxon>Pseudonocardiaceae</taxon>
        <taxon>Umezawaea</taxon>
    </lineage>
</organism>
<protein>
    <submittedName>
        <fullName evidence="7">Putative RDD family membrane protein YckC</fullName>
    </submittedName>
</protein>
<dbReference type="PANTHER" id="PTHR38480:SF1">
    <property type="entry name" value="SLR0254 PROTEIN"/>
    <property type="match status" value="1"/>
</dbReference>
<dbReference type="PANTHER" id="PTHR38480">
    <property type="entry name" value="SLR0254 PROTEIN"/>
    <property type="match status" value="1"/>
</dbReference>
<dbReference type="RefSeq" id="WP_106186082.1">
    <property type="nucleotide sequence ID" value="NZ_PVTF01000002.1"/>
</dbReference>
<evidence type="ECO:0000256" key="1">
    <source>
        <dbReference type="ARBA" id="ARBA00004141"/>
    </source>
</evidence>
<evidence type="ECO:0000313" key="7">
    <source>
        <dbReference type="EMBL" id="PRY44446.1"/>
    </source>
</evidence>
<keyword evidence="4 5" id="KW-0472">Membrane</keyword>
<dbReference type="GO" id="GO:0016020">
    <property type="term" value="C:membrane"/>
    <property type="evidence" value="ECO:0007669"/>
    <property type="project" value="UniProtKB-SubCell"/>
</dbReference>
<evidence type="ECO:0000256" key="5">
    <source>
        <dbReference type="SAM" id="Phobius"/>
    </source>
</evidence>
<feature type="domain" description="RDD" evidence="6">
    <location>
        <begin position="8"/>
        <end position="139"/>
    </location>
</feature>
<evidence type="ECO:0000256" key="3">
    <source>
        <dbReference type="ARBA" id="ARBA00022989"/>
    </source>
</evidence>
<evidence type="ECO:0000256" key="4">
    <source>
        <dbReference type="ARBA" id="ARBA00023136"/>
    </source>
</evidence>
<keyword evidence="2 5" id="KW-0812">Transmembrane</keyword>
<gene>
    <name evidence="7" type="ORF">CLV43_10211</name>
</gene>
<dbReference type="InterPro" id="IPR010432">
    <property type="entry name" value="RDD"/>
</dbReference>
<keyword evidence="3 5" id="KW-1133">Transmembrane helix</keyword>